<comment type="cofactor">
    <cofactor evidence="1">
        <name>FAD</name>
        <dbReference type="ChEBI" id="CHEBI:57692"/>
    </cofactor>
</comment>
<protein>
    <submittedName>
        <fullName evidence="10">Unannotated protein</fullName>
    </submittedName>
</protein>
<dbReference type="InterPro" id="IPR009100">
    <property type="entry name" value="AcylCoA_DH/oxidase_NM_dom_sf"/>
</dbReference>
<dbReference type="PANTHER" id="PTHR48083:SF13">
    <property type="entry name" value="ACYL-COA DEHYDROGENASE FAMILY MEMBER 11"/>
    <property type="match status" value="1"/>
</dbReference>
<feature type="domain" description="Acyl-CoA oxidase/dehydrogenase middle" evidence="8">
    <location>
        <begin position="99"/>
        <end position="174"/>
    </location>
</feature>
<dbReference type="InterPro" id="IPR009075">
    <property type="entry name" value="AcylCo_DH/oxidase_C"/>
</dbReference>
<dbReference type="SUPFAM" id="SSF56645">
    <property type="entry name" value="Acyl-CoA dehydrogenase NM domain-like"/>
    <property type="match status" value="1"/>
</dbReference>
<dbReference type="Pfam" id="PF02770">
    <property type="entry name" value="Acyl-CoA_dh_M"/>
    <property type="match status" value="1"/>
</dbReference>
<evidence type="ECO:0000259" key="8">
    <source>
        <dbReference type="Pfam" id="PF02770"/>
    </source>
</evidence>
<dbReference type="GO" id="GO:0050660">
    <property type="term" value="F:flavin adenine dinucleotide binding"/>
    <property type="evidence" value="ECO:0007669"/>
    <property type="project" value="InterPro"/>
</dbReference>
<comment type="subunit">
    <text evidence="3">Homodimer.</text>
</comment>
<dbReference type="InterPro" id="IPR046373">
    <property type="entry name" value="Acyl-CoA_Oxase/DH_mid-dom_sf"/>
</dbReference>
<comment type="similarity">
    <text evidence="2">Belongs to the acyl-CoA dehydrogenase family.</text>
</comment>
<dbReference type="PANTHER" id="PTHR48083">
    <property type="entry name" value="MEDIUM-CHAIN SPECIFIC ACYL-COA DEHYDROGENASE, MITOCHONDRIAL-RELATED"/>
    <property type="match status" value="1"/>
</dbReference>
<dbReference type="Gene3D" id="1.10.540.10">
    <property type="entry name" value="Acyl-CoA dehydrogenase/oxidase, N-terminal domain"/>
    <property type="match status" value="1"/>
</dbReference>
<feature type="domain" description="Acyl-CoA dehydrogenase/oxidase N-terminal" evidence="9">
    <location>
        <begin position="9"/>
        <end position="94"/>
    </location>
</feature>
<dbReference type="Gene3D" id="1.20.140.10">
    <property type="entry name" value="Butyryl-CoA Dehydrogenase, subunit A, domain 3"/>
    <property type="match status" value="1"/>
</dbReference>
<dbReference type="SUPFAM" id="SSF47203">
    <property type="entry name" value="Acyl-CoA dehydrogenase C-terminal domain-like"/>
    <property type="match status" value="1"/>
</dbReference>
<accession>A0A6J7QXX0</accession>
<evidence type="ECO:0000256" key="6">
    <source>
        <dbReference type="ARBA" id="ARBA00023002"/>
    </source>
</evidence>
<dbReference type="Pfam" id="PF02771">
    <property type="entry name" value="Acyl-CoA_dh_N"/>
    <property type="match status" value="1"/>
</dbReference>
<dbReference type="GO" id="GO:0033539">
    <property type="term" value="P:fatty acid beta-oxidation using acyl-CoA dehydrogenase"/>
    <property type="evidence" value="ECO:0007669"/>
    <property type="project" value="TreeGrafter"/>
</dbReference>
<evidence type="ECO:0000256" key="1">
    <source>
        <dbReference type="ARBA" id="ARBA00001974"/>
    </source>
</evidence>
<evidence type="ECO:0000259" key="7">
    <source>
        <dbReference type="Pfam" id="PF00441"/>
    </source>
</evidence>
<feature type="domain" description="Acyl-CoA dehydrogenase/oxidase C-terminal" evidence="7">
    <location>
        <begin position="208"/>
        <end position="358"/>
    </location>
</feature>
<organism evidence="10">
    <name type="scientific">freshwater metagenome</name>
    <dbReference type="NCBI Taxonomy" id="449393"/>
    <lineage>
        <taxon>unclassified sequences</taxon>
        <taxon>metagenomes</taxon>
        <taxon>ecological metagenomes</taxon>
    </lineage>
</organism>
<dbReference type="GO" id="GO:0003995">
    <property type="term" value="F:acyl-CoA dehydrogenase activity"/>
    <property type="evidence" value="ECO:0007669"/>
    <property type="project" value="TreeGrafter"/>
</dbReference>
<evidence type="ECO:0000256" key="4">
    <source>
        <dbReference type="ARBA" id="ARBA00022630"/>
    </source>
</evidence>
<evidence type="ECO:0000313" key="10">
    <source>
        <dbReference type="EMBL" id="CAB5019262.1"/>
    </source>
</evidence>
<dbReference type="GO" id="GO:0005737">
    <property type="term" value="C:cytoplasm"/>
    <property type="evidence" value="ECO:0007669"/>
    <property type="project" value="TreeGrafter"/>
</dbReference>
<evidence type="ECO:0000256" key="2">
    <source>
        <dbReference type="ARBA" id="ARBA00009347"/>
    </source>
</evidence>
<reference evidence="10" key="1">
    <citation type="submission" date="2020-05" db="EMBL/GenBank/DDBJ databases">
        <authorList>
            <person name="Chiriac C."/>
            <person name="Salcher M."/>
            <person name="Ghai R."/>
            <person name="Kavagutti S V."/>
        </authorList>
    </citation>
    <scope>NUCLEOTIDE SEQUENCE</scope>
</reference>
<keyword evidence="4" id="KW-0285">Flavoprotein</keyword>
<dbReference type="InterPro" id="IPR013786">
    <property type="entry name" value="AcylCoA_DH/ox_N"/>
</dbReference>
<evidence type="ECO:0000256" key="5">
    <source>
        <dbReference type="ARBA" id="ARBA00022827"/>
    </source>
</evidence>
<keyword evidence="5" id="KW-0274">FAD</keyword>
<dbReference type="InterPro" id="IPR050741">
    <property type="entry name" value="Acyl-CoA_dehydrogenase"/>
</dbReference>
<keyword evidence="6" id="KW-0560">Oxidoreductase</keyword>
<evidence type="ECO:0000256" key="3">
    <source>
        <dbReference type="ARBA" id="ARBA00011738"/>
    </source>
</evidence>
<dbReference type="InterPro" id="IPR006091">
    <property type="entry name" value="Acyl-CoA_Oxase/DH_mid-dom"/>
</dbReference>
<evidence type="ECO:0000259" key="9">
    <source>
        <dbReference type="Pfam" id="PF02771"/>
    </source>
</evidence>
<dbReference type="AlphaFoldDB" id="A0A6J7QXX0"/>
<dbReference type="Gene3D" id="2.40.110.10">
    <property type="entry name" value="Butyryl-CoA Dehydrogenase, subunit A, domain 2"/>
    <property type="match status" value="1"/>
</dbReference>
<dbReference type="InterPro" id="IPR037069">
    <property type="entry name" value="AcylCoA_DH/ox_N_sf"/>
</dbReference>
<proteinExistence type="inferred from homology"/>
<name>A0A6J7QXX0_9ZZZZ</name>
<dbReference type="Pfam" id="PF00441">
    <property type="entry name" value="Acyl-CoA_dh_1"/>
    <property type="match status" value="1"/>
</dbReference>
<dbReference type="InterPro" id="IPR036250">
    <property type="entry name" value="AcylCo_DH-like_C"/>
</dbReference>
<dbReference type="FunFam" id="2.40.110.10:FF:000002">
    <property type="entry name" value="Acyl-CoA dehydrogenase fadE12"/>
    <property type="match status" value="1"/>
</dbReference>
<sequence>MYDKQNEASQKLVRPLQQRVRERGLWALHLPPNLGGTGLGNVKLGLVNEILGRSSFAPSVFGCQAPDSGNAEIIAHYGTDAQRAEYLQPLLDGKISSTYAMTEPQGGADPMNFTCAAVRDGEQWVINGQKWFASNYKYASFIIAMVITDPTVAVHRGASMILIPKGTPGMNLIRSVGLSDDRPGEGSHGYLQFTDCRVPFDNLLGEVGGGFKIAQTRLGGGRLHHAMRTVAVCKKAIDMMGERIVSRKTKGAPLADQQSVRHAFADSWIQLEQFRLQVLHAAWQCDQHGYDKSREYIAGIKVATPKVTMDIAYRALQLHGALGTTNEMPFGQMLLGGVALGLADGPTEVHKDNLARKVLKSYRPSKDELFPDGHLVSRRAAAREKFGDLVEAELGGW</sequence>
<dbReference type="EMBL" id="CAFBOL010000155">
    <property type="protein sequence ID" value="CAB5019262.1"/>
    <property type="molecule type" value="Genomic_DNA"/>
</dbReference>
<gene>
    <name evidence="10" type="ORF">UFOPK3931_03253</name>
</gene>